<dbReference type="Pfam" id="PF04116">
    <property type="entry name" value="FA_hydroxylase"/>
    <property type="match status" value="1"/>
</dbReference>
<feature type="region of interest" description="Disordered" evidence="5">
    <location>
        <begin position="492"/>
        <end position="511"/>
    </location>
</feature>
<evidence type="ECO:0000256" key="6">
    <source>
        <dbReference type="SAM" id="Phobius"/>
    </source>
</evidence>
<dbReference type="RefSeq" id="XP_062796721.1">
    <property type="nucleotide sequence ID" value="XM_062950687.1"/>
</dbReference>
<dbReference type="EMBL" id="JAFFHC010000007">
    <property type="protein sequence ID" value="KAK4668801.1"/>
    <property type="molecule type" value="Genomic_DNA"/>
</dbReference>
<evidence type="ECO:0000256" key="1">
    <source>
        <dbReference type="ARBA" id="ARBA00004370"/>
    </source>
</evidence>
<evidence type="ECO:0000256" key="4">
    <source>
        <dbReference type="ARBA" id="ARBA00023136"/>
    </source>
</evidence>
<keyword evidence="2 6" id="KW-0812">Transmembrane</keyword>
<evidence type="ECO:0000256" key="2">
    <source>
        <dbReference type="ARBA" id="ARBA00022692"/>
    </source>
</evidence>
<proteinExistence type="predicted"/>
<keyword evidence="9" id="KW-1185">Reference proteome</keyword>
<organism evidence="8 9">
    <name type="scientific">Podospora pseudoanserina</name>
    <dbReference type="NCBI Taxonomy" id="2609844"/>
    <lineage>
        <taxon>Eukaryota</taxon>
        <taxon>Fungi</taxon>
        <taxon>Dikarya</taxon>
        <taxon>Ascomycota</taxon>
        <taxon>Pezizomycotina</taxon>
        <taxon>Sordariomycetes</taxon>
        <taxon>Sordariomycetidae</taxon>
        <taxon>Sordariales</taxon>
        <taxon>Podosporaceae</taxon>
        <taxon>Podospora</taxon>
    </lineage>
</organism>
<accession>A0ABR0HLT0</accession>
<protein>
    <submittedName>
        <fullName evidence="8">C-5 sterol desaturase</fullName>
        <ecNumber evidence="8">1.14.19.20</ecNumber>
    </submittedName>
</protein>
<feature type="transmembrane region" description="Helical" evidence="6">
    <location>
        <begin position="244"/>
        <end position="267"/>
    </location>
</feature>
<dbReference type="GeneID" id="87971552"/>
<feature type="compositionally biased region" description="Acidic residues" evidence="5">
    <location>
        <begin position="493"/>
        <end position="504"/>
    </location>
</feature>
<comment type="subcellular location">
    <subcellularLocation>
        <location evidence="1">Membrane</location>
    </subcellularLocation>
</comment>
<dbReference type="GO" id="GO:0050046">
    <property type="term" value="F:delta7-sterol 5(6)-desaturase activity"/>
    <property type="evidence" value="ECO:0007669"/>
    <property type="project" value="UniProtKB-EC"/>
</dbReference>
<dbReference type="PANTHER" id="PTHR11863">
    <property type="entry name" value="STEROL DESATURASE"/>
    <property type="match status" value="1"/>
</dbReference>
<dbReference type="Proteomes" id="UP001323617">
    <property type="component" value="Unassembled WGS sequence"/>
</dbReference>
<feature type="transmembrane region" description="Helical" evidence="6">
    <location>
        <begin position="326"/>
        <end position="346"/>
    </location>
</feature>
<keyword evidence="3 6" id="KW-1133">Transmembrane helix</keyword>
<evidence type="ECO:0000256" key="3">
    <source>
        <dbReference type="ARBA" id="ARBA00022989"/>
    </source>
</evidence>
<dbReference type="InterPro" id="IPR050307">
    <property type="entry name" value="Sterol_Desaturase_Related"/>
</dbReference>
<keyword evidence="4 6" id="KW-0472">Membrane</keyword>
<evidence type="ECO:0000313" key="9">
    <source>
        <dbReference type="Proteomes" id="UP001323617"/>
    </source>
</evidence>
<dbReference type="InterPro" id="IPR006694">
    <property type="entry name" value="Fatty_acid_hydroxylase"/>
</dbReference>
<keyword evidence="8" id="KW-0560">Oxidoreductase</keyword>
<evidence type="ECO:0000259" key="7">
    <source>
        <dbReference type="Pfam" id="PF04116"/>
    </source>
</evidence>
<feature type="transmembrane region" description="Helical" evidence="6">
    <location>
        <begin position="401"/>
        <end position="418"/>
    </location>
</feature>
<sequence>MMDSFLIRKLNPLPFFNVYQQKYIMCIQHSQSDQFQSQRYRPPSSRHLFHTAWFRSCAIIPVPFGNSAAEESEAPPLLRLPPASLPAKVVAKGVEIALEQAGESPSPSRNFLDRCFFFSRLPPPSPPFSYLEQARVAWERDRLRQLCLLLLIFSRFAHSTAHNSFKMDVVLEVCDTFLFDYMYQWVLPARPAPSGLTSQTFANGTSMSTWQYKPATEYLYLTPSQAAYGSLWARDNIWRQGVSLFLILWIFGFLVYFVFASLSYLFVFDKKTFEHPKFLKNQIWLEIKQANEAMPIMALCTAPLLVAEVRGYGFLYDTLDEAPWPWWNWFQIPLFLFFTDFGIYWIHRGLHHPWVYKHLHKPHHKWIMPTPFASHAFHPLDGYAQSLPYHIFPFIFPLQKVAYVALFVFINFWTIMIHDGEYIANNPIINGAACHSIHHLAFNYNYGQYFTLWDRIGGSYRAPEQEMFQKEVKMSEEHWKKEVEVMEQIQLEVEGEDDREYEPEMETKKRQ</sequence>
<evidence type="ECO:0000313" key="8">
    <source>
        <dbReference type="EMBL" id="KAK4668801.1"/>
    </source>
</evidence>
<evidence type="ECO:0000256" key="5">
    <source>
        <dbReference type="SAM" id="MobiDB-lite"/>
    </source>
</evidence>
<name>A0ABR0HLT0_9PEZI</name>
<gene>
    <name evidence="8" type="primary">ERG3</name>
    <name evidence="8" type="ORF">QC764_710650</name>
</gene>
<feature type="domain" description="Fatty acid hydroxylase" evidence="7">
    <location>
        <begin position="334"/>
        <end position="458"/>
    </location>
</feature>
<comment type="caution">
    <text evidence="8">The sequence shown here is derived from an EMBL/GenBank/DDBJ whole genome shotgun (WGS) entry which is preliminary data.</text>
</comment>
<reference evidence="8 9" key="1">
    <citation type="journal article" date="2023" name="bioRxiv">
        <title>High-quality genome assemblies of four members of thePodospora anserinaspecies complex.</title>
        <authorList>
            <person name="Ament-Velasquez S.L."/>
            <person name="Vogan A.A."/>
            <person name="Wallerman O."/>
            <person name="Hartmann F."/>
            <person name="Gautier V."/>
            <person name="Silar P."/>
            <person name="Giraud T."/>
            <person name="Johannesson H."/>
        </authorList>
    </citation>
    <scope>NUCLEOTIDE SEQUENCE [LARGE SCALE GENOMIC DNA]</scope>
    <source>
        <strain evidence="8 9">CBS 124.78</strain>
    </source>
</reference>
<dbReference type="EC" id="1.14.19.20" evidence="8"/>